<sequence length="152" mass="16758">MERALGVAPLKSRSLRMPLIKAEGKTKWQQATGQNRRPNAKPTRVSRSGTMSRSSPIPPQYAQGGKRSSQIGTLQDMESDPGRRAHPWQSHFNQQKPAIIADSCTCHHAASVIAPIDGKDLRRTRRVLAGPPHGNAMQIKRLALFVLRLSPV</sequence>
<name>Q6IKY2_DROME</name>
<evidence type="ECO:0000256" key="1">
    <source>
        <dbReference type="SAM" id="MobiDB-lite"/>
    </source>
</evidence>
<evidence type="ECO:0000313" key="2">
    <source>
        <dbReference type="EMBL" id="DAA03077.1"/>
    </source>
</evidence>
<dbReference type="AlphaFoldDB" id="Q6IKY2"/>
<feature type="compositionally biased region" description="Polar residues" evidence="1">
    <location>
        <begin position="27"/>
        <end position="37"/>
    </location>
</feature>
<gene>
    <name evidence="2" type="ORF">HDC11084</name>
</gene>
<dbReference type="EMBL" id="BK002234">
    <property type="protein sequence ID" value="DAA03077.1"/>
    <property type="molecule type" value="Genomic_DNA"/>
</dbReference>
<feature type="compositionally biased region" description="Polar residues" evidence="1">
    <location>
        <begin position="45"/>
        <end position="55"/>
    </location>
</feature>
<organism evidence="2">
    <name type="scientific">Drosophila melanogaster</name>
    <name type="common">Fruit fly</name>
    <dbReference type="NCBI Taxonomy" id="7227"/>
    <lineage>
        <taxon>Eukaryota</taxon>
        <taxon>Metazoa</taxon>
        <taxon>Ecdysozoa</taxon>
        <taxon>Arthropoda</taxon>
        <taxon>Hexapoda</taxon>
        <taxon>Insecta</taxon>
        <taxon>Pterygota</taxon>
        <taxon>Neoptera</taxon>
        <taxon>Endopterygota</taxon>
        <taxon>Diptera</taxon>
        <taxon>Brachycera</taxon>
        <taxon>Muscomorpha</taxon>
        <taxon>Ephydroidea</taxon>
        <taxon>Drosophilidae</taxon>
        <taxon>Drosophila</taxon>
        <taxon>Sophophora</taxon>
    </lineage>
</organism>
<reference evidence="2" key="1">
    <citation type="journal article" date="2003" name="Genome Biol.">
        <title>An integrated gene annotation and transcriptional profiling approach towards the full gene content of the Drosophila genome.</title>
        <authorList>
            <person name="Hild M."/>
            <person name="Beckmann B."/>
            <person name="Haas S.A."/>
            <person name="Koch B."/>
            <person name="Solovyev V."/>
            <person name="Busold C."/>
            <person name="Fellenberg K."/>
            <person name="Boutros M."/>
            <person name="Vingron M."/>
            <person name="Sauer F."/>
            <person name="Hoheisel J.D."/>
            <person name="Paro R."/>
        </authorList>
    </citation>
    <scope>NUCLEOTIDE SEQUENCE</scope>
</reference>
<feature type="region of interest" description="Disordered" evidence="1">
    <location>
        <begin position="1"/>
        <end position="90"/>
    </location>
</feature>
<accession>Q6IKY2</accession>
<protein>
    <submittedName>
        <fullName evidence="2">HDC11084</fullName>
    </submittedName>
</protein>
<proteinExistence type="predicted"/>